<dbReference type="InterPro" id="IPR038750">
    <property type="entry name" value="YczE/YyaS-like"/>
</dbReference>
<feature type="transmembrane region" description="Helical" evidence="1">
    <location>
        <begin position="15"/>
        <end position="34"/>
    </location>
</feature>
<accession>A0AAE3DC45</accession>
<dbReference type="PANTHER" id="PTHR40078:SF1">
    <property type="entry name" value="INTEGRAL MEMBRANE PROTEIN"/>
    <property type="match status" value="1"/>
</dbReference>
<feature type="transmembrane region" description="Helical" evidence="1">
    <location>
        <begin position="54"/>
        <end position="75"/>
    </location>
</feature>
<keyword evidence="1" id="KW-1133">Transmembrane helix</keyword>
<proteinExistence type="predicted"/>
<feature type="transmembrane region" description="Helical" evidence="1">
    <location>
        <begin position="162"/>
        <end position="180"/>
    </location>
</feature>
<evidence type="ECO:0000313" key="3">
    <source>
        <dbReference type="Proteomes" id="UP001198220"/>
    </source>
</evidence>
<reference evidence="2 3" key="1">
    <citation type="submission" date="2021-10" db="EMBL/GenBank/DDBJ databases">
        <title>Anaerobic single-cell dispensing facilitates the cultivation of human gut bacteria.</title>
        <authorList>
            <person name="Afrizal A."/>
        </authorList>
    </citation>
    <scope>NUCLEOTIDE SEQUENCE [LARGE SCALE GENOMIC DNA]</scope>
    <source>
        <strain evidence="2 3">CLA-AA-H276</strain>
    </source>
</reference>
<name>A0AAE3DC45_9FIRM</name>
<keyword evidence="1" id="KW-0472">Membrane</keyword>
<dbReference type="RefSeq" id="WP_118770040.1">
    <property type="nucleotide sequence ID" value="NZ_JAJEPS010000006.1"/>
</dbReference>
<keyword evidence="1" id="KW-0812">Transmembrane</keyword>
<dbReference type="EMBL" id="JAJEPS010000006">
    <property type="protein sequence ID" value="MCC2126064.1"/>
    <property type="molecule type" value="Genomic_DNA"/>
</dbReference>
<protein>
    <submittedName>
        <fullName evidence="2">DUF6198 family protein</fullName>
    </submittedName>
</protein>
<dbReference type="Pfam" id="PF19700">
    <property type="entry name" value="DUF6198"/>
    <property type="match status" value="1"/>
</dbReference>
<feature type="transmembrane region" description="Helical" evidence="1">
    <location>
        <begin position="82"/>
        <end position="103"/>
    </location>
</feature>
<feature type="transmembrane region" description="Helical" evidence="1">
    <location>
        <begin position="115"/>
        <end position="132"/>
    </location>
</feature>
<gene>
    <name evidence="2" type="ORF">LKD36_07720</name>
</gene>
<dbReference type="AlphaFoldDB" id="A0AAE3DC45"/>
<dbReference type="Proteomes" id="UP001198220">
    <property type="component" value="Unassembled WGS sequence"/>
</dbReference>
<dbReference type="PANTHER" id="PTHR40078">
    <property type="entry name" value="INTEGRAL MEMBRANE PROTEIN-RELATED"/>
    <property type="match status" value="1"/>
</dbReference>
<comment type="caution">
    <text evidence="2">The sequence shown here is derived from an EMBL/GenBank/DDBJ whole genome shotgun (WGS) entry which is preliminary data.</text>
</comment>
<keyword evidence="3" id="KW-1185">Reference proteome</keyword>
<evidence type="ECO:0000313" key="2">
    <source>
        <dbReference type="EMBL" id="MCC2126064.1"/>
    </source>
</evidence>
<organism evidence="2 3">
    <name type="scientific">Hominiventricola filiformis</name>
    <dbReference type="NCBI Taxonomy" id="2885352"/>
    <lineage>
        <taxon>Bacteria</taxon>
        <taxon>Bacillati</taxon>
        <taxon>Bacillota</taxon>
        <taxon>Clostridia</taxon>
        <taxon>Lachnospirales</taxon>
        <taxon>Lachnospiraceae</taxon>
        <taxon>Hominiventricola</taxon>
    </lineage>
</organism>
<feature type="transmembrane region" description="Helical" evidence="1">
    <location>
        <begin position="186"/>
        <end position="205"/>
    </location>
</feature>
<evidence type="ECO:0000256" key="1">
    <source>
        <dbReference type="SAM" id="Phobius"/>
    </source>
</evidence>
<sequence>MKVNTTEKTSLRGELALIVAVIINSFGVVLMLYSGSGISAISSVPYAFSEVFPWLTLGTWTYLFQGLLVLSLMILRKRFVPIYLFSFVVGFCFGILVDVHEAWISVLPQTLPLRVLYFCISYLLISIGIALSNRCKMPIVPTDLFPRELSSIIKVPYSKVKVCFDVICLAVTFLMTYCFLGHVKGLGIGTVLAAFTLGKVIGMVGEQMDKKWMFTSVFEK</sequence>